<organism evidence="2 3">
    <name type="scientific">Auritidibacter ignavus</name>
    <dbReference type="NCBI Taxonomy" id="678932"/>
    <lineage>
        <taxon>Bacteria</taxon>
        <taxon>Bacillati</taxon>
        <taxon>Actinomycetota</taxon>
        <taxon>Actinomycetes</taxon>
        <taxon>Micrococcales</taxon>
        <taxon>Micrococcaceae</taxon>
        <taxon>Auritidibacter</taxon>
    </lineage>
</organism>
<evidence type="ECO:0000313" key="3">
    <source>
        <dbReference type="Proteomes" id="UP001224674"/>
    </source>
</evidence>
<dbReference type="GO" id="GO:0005829">
    <property type="term" value="C:cytosol"/>
    <property type="evidence" value="ECO:0007669"/>
    <property type="project" value="TreeGrafter"/>
</dbReference>
<proteinExistence type="predicted"/>
<dbReference type="SUPFAM" id="SSF51430">
    <property type="entry name" value="NAD(P)-linked oxidoreductase"/>
    <property type="match status" value="1"/>
</dbReference>
<dbReference type="RefSeq" id="WP_279674732.1">
    <property type="nucleotide sequence ID" value="NZ_CP122566.1"/>
</dbReference>
<dbReference type="InterPro" id="IPR023210">
    <property type="entry name" value="NADP_OxRdtase_dom"/>
</dbReference>
<accession>A0AAJ6AGC1</accession>
<reference evidence="2 3" key="1">
    <citation type="submission" date="2023-03" db="EMBL/GenBank/DDBJ databases">
        <title>Complete genome sequences of several Auritidibacter ignavus strains isolated from ear infections.</title>
        <authorList>
            <person name="Baehr T."/>
            <person name="Baumhoegger A.M."/>
        </authorList>
    </citation>
    <scope>NUCLEOTIDE SEQUENCE [LARGE SCALE GENOMIC DNA]</scope>
    <source>
        <strain evidence="2 3">BABAE-6</strain>
    </source>
</reference>
<protein>
    <submittedName>
        <fullName evidence="2">Aldo/keto reductase</fullName>
    </submittedName>
</protein>
<dbReference type="Proteomes" id="UP001224674">
    <property type="component" value="Chromosome"/>
</dbReference>
<gene>
    <name evidence="2" type="ORF">QDX21_10990</name>
</gene>
<dbReference type="InterPro" id="IPR036812">
    <property type="entry name" value="NAD(P)_OxRdtase_dom_sf"/>
</dbReference>
<dbReference type="CDD" id="cd19081">
    <property type="entry name" value="AKR_AKR9C1"/>
    <property type="match status" value="1"/>
</dbReference>
<dbReference type="EMBL" id="CP122566">
    <property type="protein sequence ID" value="WGH92810.1"/>
    <property type="molecule type" value="Genomic_DNA"/>
</dbReference>
<dbReference type="PROSITE" id="PS00062">
    <property type="entry name" value="ALDOKETO_REDUCTASE_2"/>
    <property type="match status" value="1"/>
</dbReference>
<dbReference type="GO" id="GO:0016491">
    <property type="term" value="F:oxidoreductase activity"/>
    <property type="evidence" value="ECO:0007669"/>
    <property type="project" value="InterPro"/>
</dbReference>
<dbReference type="PANTHER" id="PTHR43364">
    <property type="entry name" value="NADH-SPECIFIC METHYLGLYOXAL REDUCTASE-RELATED"/>
    <property type="match status" value="1"/>
</dbReference>
<dbReference type="PANTHER" id="PTHR43364:SF6">
    <property type="entry name" value="OXIDOREDUCTASE-RELATED"/>
    <property type="match status" value="1"/>
</dbReference>
<evidence type="ECO:0000259" key="1">
    <source>
        <dbReference type="Pfam" id="PF00248"/>
    </source>
</evidence>
<dbReference type="InterPro" id="IPR020471">
    <property type="entry name" value="AKR"/>
</dbReference>
<dbReference type="PRINTS" id="PR00069">
    <property type="entry name" value="ALDKETRDTASE"/>
</dbReference>
<feature type="domain" description="NADP-dependent oxidoreductase" evidence="1">
    <location>
        <begin position="18"/>
        <end position="310"/>
    </location>
</feature>
<dbReference type="InterPro" id="IPR050523">
    <property type="entry name" value="AKR_Detox_Biosynth"/>
</dbReference>
<dbReference type="Pfam" id="PF00248">
    <property type="entry name" value="Aldo_ket_red"/>
    <property type="match status" value="1"/>
</dbReference>
<sequence length="314" mass="35308">MTQQRVTIPQTDLDVFPLNLGTNTFGWTADKPTAHRILDAYCDAGGNFLDTADTYPHWAPNAVGGESEAVIGSWLARQPRDRVVVATKVRDFPQAPQTLDYLQSQVKESLRRLQADYIDLYYGHFDNTEVPIADQARAFDELVTAGHIRYIGLSNYSPDRMREWFRVARKENLALPVAIQPHYNLVRRADYENTYRAVAEENNLAVFPYFGLAAGFLTGKYRTEADLETERKNHVSEYFNADGLRVVDQLVEVAQHHQVQPASVALAWLLARGVTAPIASARTVEQLPALLEATTLQLSDEEVRLLTEASEIFA</sequence>
<dbReference type="AlphaFoldDB" id="A0AAJ6AGC1"/>
<keyword evidence="3" id="KW-1185">Reference proteome</keyword>
<dbReference type="InterPro" id="IPR018170">
    <property type="entry name" value="Aldo/ket_reductase_CS"/>
</dbReference>
<name>A0AAJ6AGC1_9MICC</name>
<dbReference type="Gene3D" id="3.20.20.100">
    <property type="entry name" value="NADP-dependent oxidoreductase domain"/>
    <property type="match status" value="1"/>
</dbReference>
<evidence type="ECO:0000313" key="2">
    <source>
        <dbReference type="EMBL" id="WGH92810.1"/>
    </source>
</evidence>